<gene>
    <name evidence="2" type="ORF">Pmani_019087</name>
</gene>
<sequence length="365" mass="42050">MRGCRRSWIFYKRRSQTEVEGEEEGSQTEDEERDGSLTEDDEEGGSQTEEEEEEGEEEGSQTEEEEEGSQTEEEEEESPIHDTRLKGHSCCHPSSHSSPWKTATLRSIMRMDTTKPELMARDNKRASTIKKKKKDMQVESRQGCLQVTNSTTSFLASIRGYLRLWIRRVLSAMSFVLCLITLSVEQCWLKVNQGLVSIHQGTARCGQRILSTIVHLTPRKMFKWLMVHTCRVLPSLRNRSAVVCLVNNLPSALTKRIVFVYLRKVPVWAIRLHIMASLRDGPLRKMIDAFTRLLKLPRTLLQVTFMTLASGLQVMSRVLRFSPRRNKEEVDDGHGQLSVIKRQFSLPCKLEKKQHSKCYRTYSSN</sequence>
<name>A0AAE1U832_9EUCA</name>
<feature type="compositionally biased region" description="Low complexity" evidence="1">
    <location>
        <begin position="88"/>
        <end position="99"/>
    </location>
</feature>
<reference evidence="2" key="1">
    <citation type="submission" date="2023-11" db="EMBL/GenBank/DDBJ databases">
        <title>Genome assemblies of two species of porcelain crab, Petrolisthes cinctipes and Petrolisthes manimaculis (Anomura: Porcellanidae).</title>
        <authorList>
            <person name="Angst P."/>
        </authorList>
    </citation>
    <scope>NUCLEOTIDE SEQUENCE</scope>
    <source>
        <strain evidence="2">PB745_02</strain>
        <tissue evidence="2">Gill</tissue>
    </source>
</reference>
<organism evidence="2 3">
    <name type="scientific">Petrolisthes manimaculis</name>
    <dbReference type="NCBI Taxonomy" id="1843537"/>
    <lineage>
        <taxon>Eukaryota</taxon>
        <taxon>Metazoa</taxon>
        <taxon>Ecdysozoa</taxon>
        <taxon>Arthropoda</taxon>
        <taxon>Crustacea</taxon>
        <taxon>Multicrustacea</taxon>
        <taxon>Malacostraca</taxon>
        <taxon>Eumalacostraca</taxon>
        <taxon>Eucarida</taxon>
        <taxon>Decapoda</taxon>
        <taxon>Pleocyemata</taxon>
        <taxon>Anomura</taxon>
        <taxon>Galatheoidea</taxon>
        <taxon>Porcellanidae</taxon>
        <taxon>Petrolisthes</taxon>
    </lineage>
</organism>
<evidence type="ECO:0000313" key="2">
    <source>
        <dbReference type="EMBL" id="KAK4309274.1"/>
    </source>
</evidence>
<dbReference type="AlphaFoldDB" id="A0AAE1U832"/>
<dbReference type="EMBL" id="JAWZYT010001772">
    <property type="protein sequence ID" value="KAK4309274.1"/>
    <property type="molecule type" value="Genomic_DNA"/>
</dbReference>
<proteinExistence type="predicted"/>
<dbReference type="Proteomes" id="UP001292094">
    <property type="component" value="Unassembled WGS sequence"/>
</dbReference>
<keyword evidence="3" id="KW-1185">Reference proteome</keyword>
<evidence type="ECO:0000313" key="3">
    <source>
        <dbReference type="Proteomes" id="UP001292094"/>
    </source>
</evidence>
<feature type="compositionally biased region" description="Acidic residues" evidence="1">
    <location>
        <begin position="19"/>
        <end position="77"/>
    </location>
</feature>
<comment type="caution">
    <text evidence="2">The sequence shown here is derived from an EMBL/GenBank/DDBJ whole genome shotgun (WGS) entry which is preliminary data.</text>
</comment>
<evidence type="ECO:0000256" key="1">
    <source>
        <dbReference type="SAM" id="MobiDB-lite"/>
    </source>
</evidence>
<feature type="region of interest" description="Disordered" evidence="1">
    <location>
        <begin position="1"/>
        <end position="99"/>
    </location>
</feature>
<accession>A0AAE1U832</accession>
<protein>
    <submittedName>
        <fullName evidence="2">Uncharacterized protein</fullName>
    </submittedName>
</protein>